<dbReference type="GO" id="GO:0046872">
    <property type="term" value="F:metal ion binding"/>
    <property type="evidence" value="ECO:0007669"/>
    <property type="project" value="UniProtKB-KW"/>
</dbReference>
<sequence length="383" mass="41072">MTTKEEVLQALQGLQEPVSGQDMTSLHWIRDMMIKEDEVKLTAIVAPQAADAAARETLVGQIKERLAAIELHNVYVRTRIASEAELSAAGIAVQSSQSKTDHAGNGRDSQEGSAPRGHGAGLEQHAILDPASGVKFIAIASGKGGVGKSTVTVNLAVALARLGKRVGLIDADIYGFSVPDMMGIEDRPVVVDNYIIPQERFGVKVMSMGFFVEDNSPVVWRGPMLGKMLRNFFQEVQWGELDYMLLDLPPGTGDVALDIHQMIPHSQEIIVTTPHATAAFVAARAGTMAIHTKHEIIGIVENMSYLECGSCGEKQYVFGRGGGAKLADELHVDLLAQLPLGAPDNHPAEPEYAPSVYKADSSIGKQFNELAAAVDAKMQVVQA</sequence>
<organism evidence="11 12">
    <name type="scientific">Paenibacillus alvei</name>
    <name type="common">Bacillus alvei</name>
    <dbReference type="NCBI Taxonomy" id="44250"/>
    <lineage>
        <taxon>Bacteria</taxon>
        <taxon>Bacillati</taxon>
        <taxon>Bacillota</taxon>
        <taxon>Bacilli</taxon>
        <taxon>Bacillales</taxon>
        <taxon>Paenibacillaceae</taxon>
        <taxon>Paenibacillus</taxon>
    </lineage>
</organism>
<dbReference type="PROSITE" id="PS01215">
    <property type="entry name" value="MRP"/>
    <property type="match status" value="1"/>
</dbReference>
<dbReference type="InterPro" id="IPR000808">
    <property type="entry name" value="Mrp-like_CS"/>
</dbReference>
<feature type="binding site" evidence="8">
    <location>
        <begin position="142"/>
        <end position="149"/>
    </location>
    <ligand>
        <name>ATP</name>
        <dbReference type="ChEBI" id="CHEBI:30616"/>
    </ligand>
</feature>
<keyword evidence="8" id="KW-0378">Hydrolase</keyword>
<proteinExistence type="inferred from homology"/>
<reference evidence="12" key="1">
    <citation type="submission" date="2018-08" db="EMBL/GenBank/DDBJ databases">
        <authorList>
            <person name="Chevrot R."/>
        </authorList>
    </citation>
    <scope>NUCLEOTIDE SEQUENCE [LARGE SCALE GENOMIC DNA]</scope>
</reference>
<evidence type="ECO:0000313" key="12">
    <source>
        <dbReference type="Proteomes" id="UP000304148"/>
    </source>
</evidence>
<dbReference type="SUPFAM" id="SSF52540">
    <property type="entry name" value="P-loop containing nucleoside triphosphate hydrolases"/>
    <property type="match status" value="1"/>
</dbReference>
<dbReference type="Pfam" id="PF01883">
    <property type="entry name" value="FeS_assembly_P"/>
    <property type="match status" value="1"/>
</dbReference>
<dbReference type="RefSeq" id="WP_138188338.1">
    <property type="nucleotide sequence ID" value="NZ_LS992241.1"/>
</dbReference>
<dbReference type="InterPro" id="IPR019591">
    <property type="entry name" value="Mrp/NBP35_ATP-bd"/>
</dbReference>
<gene>
    <name evidence="11" type="primary">salA</name>
    <name evidence="11" type="ORF">PBLR_14778</name>
</gene>
<evidence type="ECO:0000259" key="10">
    <source>
        <dbReference type="Pfam" id="PF01883"/>
    </source>
</evidence>
<dbReference type="GO" id="GO:0051539">
    <property type="term" value="F:4 iron, 4 sulfur cluster binding"/>
    <property type="evidence" value="ECO:0007669"/>
    <property type="project" value="TreeGrafter"/>
</dbReference>
<dbReference type="PANTHER" id="PTHR42961:SF2">
    <property type="entry name" value="IRON-SULFUR PROTEIN NUBPL"/>
    <property type="match status" value="1"/>
</dbReference>
<evidence type="ECO:0000256" key="8">
    <source>
        <dbReference type="HAMAP-Rule" id="MF_02040"/>
    </source>
</evidence>
<dbReference type="InterPro" id="IPR033756">
    <property type="entry name" value="YlxH/NBP35"/>
</dbReference>
<comment type="similarity">
    <text evidence="2">In the C-terminal section; belongs to the Mrp/NBP35 ATP-binding proteins family.</text>
</comment>
<protein>
    <recommendedName>
        <fullName evidence="8">Iron-sulfur cluster carrier protein</fullName>
    </recommendedName>
</protein>
<dbReference type="GO" id="GO:0005524">
    <property type="term" value="F:ATP binding"/>
    <property type="evidence" value="ECO:0007669"/>
    <property type="project" value="UniProtKB-UniRule"/>
</dbReference>
<evidence type="ECO:0000256" key="7">
    <source>
        <dbReference type="ARBA" id="ARBA00023014"/>
    </source>
</evidence>
<keyword evidence="4 8" id="KW-0547">Nucleotide-binding</keyword>
<evidence type="ECO:0000256" key="2">
    <source>
        <dbReference type="ARBA" id="ARBA00008205"/>
    </source>
</evidence>
<dbReference type="Gene3D" id="3.40.50.300">
    <property type="entry name" value="P-loop containing nucleotide triphosphate hydrolases"/>
    <property type="match status" value="1"/>
</dbReference>
<keyword evidence="7 8" id="KW-0411">Iron-sulfur</keyword>
<evidence type="ECO:0000256" key="5">
    <source>
        <dbReference type="ARBA" id="ARBA00022840"/>
    </source>
</evidence>
<dbReference type="Pfam" id="PF10609">
    <property type="entry name" value="ParA"/>
    <property type="match status" value="1"/>
</dbReference>
<keyword evidence="6 8" id="KW-0408">Iron</keyword>
<dbReference type="GO" id="GO:0016226">
    <property type="term" value="P:iron-sulfur cluster assembly"/>
    <property type="evidence" value="ECO:0007669"/>
    <property type="project" value="InterPro"/>
</dbReference>
<dbReference type="AlphaFoldDB" id="A0A383RIM9"/>
<dbReference type="InterPro" id="IPR002744">
    <property type="entry name" value="MIP18-like"/>
</dbReference>
<dbReference type="FunFam" id="3.40.50.300:FF:001099">
    <property type="entry name" value="Iron-sulfur cluster carrier protein"/>
    <property type="match status" value="1"/>
</dbReference>
<accession>A0A383RIM9</accession>
<comment type="subunit">
    <text evidence="8">Homodimer.</text>
</comment>
<keyword evidence="5 8" id="KW-0067">ATP-binding</keyword>
<dbReference type="PANTHER" id="PTHR42961">
    <property type="entry name" value="IRON-SULFUR PROTEIN NUBPL"/>
    <property type="match status" value="1"/>
</dbReference>
<evidence type="ECO:0000256" key="6">
    <source>
        <dbReference type="ARBA" id="ARBA00023004"/>
    </source>
</evidence>
<comment type="function">
    <text evidence="8">Binds and transfers iron-sulfur (Fe-S) clusters to target apoproteins. Can hydrolyze ATP.</text>
</comment>
<dbReference type="InterPro" id="IPR034904">
    <property type="entry name" value="FSCA_dom_sf"/>
</dbReference>
<evidence type="ECO:0000256" key="4">
    <source>
        <dbReference type="ARBA" id="ARBA00022741"/>
    </source>
</evidence>
<dbReference type="GO" id="GO:0016887">
    <property type="term" value="F:ATP hydrolysis activity"/>
    <property type="evidence" value="ECO:0007669"/>
    <property type="project" value="UniProtKB-UniRule"/>
</dbReference>
<evidence type="ECO:0000313" key="11">
    <source>
        <dbReference type="EMBL" id="SYX86354.1"/>
    </source>
</evidence>
<feature type="region of interest" description="Disordered" evidence="9">
    <location>
        <begin position="92"/>
        <end position="120"/>
    </location>
</feature>
<dbReference type="HAMAP" id="MF_02040">
    <property type="entry name" value="Mrp_NBP35"/>
    <property type="match status" value="1"/>
</dbReference>
<dbReference type="InterPro" id="IPR044304">
    <property type="entry name" value="NUBPL-like"/>
</dbReference>
<evidence type="ECO:0000256" key="3">
    <source>
        <dbReference type="ARBA" id="ARBA00022723"/>
    </source>
</evidence>
<keyword evidence="3 8" id="KW-0479">Metal-binding</keyword>
<comment type="similarity">
    <text evidence="8">Belongs to the Mrp/NBP35 ATP-binding proteins family.</text>
</comment>
<comment type="similarity">
    <text evidence="1">In the N-terminal section; belongs to the MIP18 family.</text>
</comment>
<dbReference type="CDD" id="cd02037">
    <property type="entry name" value="Mrp_NBP35"/>
    <property type="match status" value="1"/>
</dbReference>
<dbReference type="GO" id="GO:0140663">
    <property type="term" value="F:ATP-dependent FeS chaperone activity"/>
    <property type="evidence" value="ECO:0007669"/>
    <property type="project" value="InterPro"/>
</dbReference>
<feature type="compositionally biased region" description="Basic and acidic residues" evidence="9">
    <location>
        <begin position="99"/>
        <end position="110"/>
    </location>
</feature>
<dbReference type="Proteomes" id="UP000304148">
    <property type="component" value="Chromosome"/>
</dbReference>
<dbReference type="InterPro" id="IPR027417">
    <property type="entry name" value="P-loop_NTPase"/>
</dbReference>
<evidence type="ECO:0000256" key="9">
    <source>
        <dbReference type="SAM" id="MobiDB-lite"/>
    </source>
</evidence>
<dbReference type="EMBL" id="LS992241">
    <property type="protein sequence ID" value="SYX86354.1"/>
    <property type="molecule type" value="Genomic_DNA"/>
</dbReference>
<evidence type="ECO:0000256" key="1">
    <source>
        <dbReference type="ARBA" id="ARBA00007352"/>
    </source>
</evidence>
<dbReference type="SUPFAM" id="SSF117916">
    <property type="entry name" value="Fe-S cluster assembly (FSCA) domain-like"/>
    <property type="match status" value="1"/>
</dbReference>
<name>A0A383RIM9_PAEAL</name>
<feature type="domain" description="MIP18 family-like" evidence="10">
    <location>
        <begin position="4"/>
        <end position="71"/>
    </location>
</feature>